<dbReference type="Proteomes" id="UP000639294">
    <property type="component" value="Unassembled WGS sequence"/>
</dbReference>
<reference evidence="1 2" key="1">
    <citation type="submission" date="2020-10" db="EMBL/GenBank/DDBJ databases">
        <title>Genome sequences of Pseudomonas isolates.</title>
        <authorList>
            <person name="Wessels L."/>
            <person name="Reich F."/>
            <person name="Hammerl J."/>
        </authorList>
    </citation>
    <scope>NUCLEOTIDE SEQUENCE [LARGE SCALE GENOMIC DNA]</scope>
    <source>
        <strain evidence="1 2">20-MO00628-0</strain>
    </source>
</reference>
<protein>
    <recommendedName>
        <fullName evidence="3">Transposase</fullName>
    </recommendedName>
</protein>
<accession>A0ABS0FUY0</accession>
<sequence length="249" mass="28409">MNGSDLKIGEHFRRRGQRFQVMSVRQAKVQERATHGPRVVPRQAVEILPRAMKRRDLVKIRETAPMVDPQKVLPGLPRRYLLGFHLRLHYVQVLMARLHGHMPKDCGSLQISELAKRINNSAINRILLKNEVFERKVADRRSKNALKHHGCSRQRPRISRMFGVVKAQTQQLDVLVVEENGRIIGPPSLTAFTDVSTQTLIAWTIRMGPPIRLDNSFGGVREPYVIDSGAEFSWDYQGRIIGMLGREVG</sequence>
<evidence type="ECO:0000313" key="1">
    <source>
        <dbReference type="EMBL" id="MBF8644069.1"/>
    </source>
</evidence>
<gene>
    <name evidence="1" type="ORF">IRZ77_00655</name>
</gene>
<dbReference type="RefSeq" id="WP_196172663.1">
    <property type="nucleotide sequence ID" value="NZ_JADLJR010000001.1"/>
</dbReference>
<proteinExistence type="predicted"/>
<comment type="caution">
    <text evidence="1">The sequence shown here is derived from an EMBL/GenBank/DDBJ whole genome shotgun (WGS) entry which is preliminary data.</text>
</comment>
<name>A0ABS0FUY0_9PSED</name>
<evidence type="ECO:0008006" key="3">
    <source>
        <dbReference type="Google" id="ProtNLM"/>
    </source>
</evidence>
<keyword evidence="2" id="KW-1185">Reference proteome</keyword>
<organism evidence="1 2">
    <name type="scientific">Pseudomonas pudica</name>
    <dbReference type="NCBI Taxonomy" id="272772"/>
    <lineage>
        <taxon>Bacteria</taxon>
        <taxon>Pseudomonadati</taxon>
        <taxon>Pseudomonadota</taxon>
        <taxon>Gammaproteobacteria</taxon>
        <taxon>Pseudomonadales</taxon>
        <taxon>Pseudomonadaceae</taxon>
        <taxon>Pseudomonas</taxon>
    </lineage>
</organism>
<evidence type="ECO:0000313" key="2">
    <source>
        <dbReference type="Proteomes" id="UP000639294"/>
    </source>
</evidence>
<dbReference type="EMBL" id="JADLJS010000001">
    <property type="protein sequence ID" value="MBF8644069.1"/>
    <property type="molecule type" value="Genomic_DNA"/>
</dbReference>